<feature type="compositionally biased region" description="Basic and acidic residues" evidence="1">
    <location>
        <begin position="57"/>
        <end position="67"/>
    </location>
</feature>
<keyword evidence="3" id="KW-1185">Reference proteome</keyword>
<evidence type="ECO:0000256" key="1">
    <source>
        <dbReference type="SAM" id="MobiDB-lite"/>
    </source>
</evidence>
<protein>
    <submittedName>
        <fullName evidence="2">Uncharacterized protein</fullName>
    </submittedName>
</protein>
<feature type="compositionally biased region" description="Acidic residues" evidence="1">
    <location>
        <begin position="77"/>
        <end position="88"/>
    </location>
</feature>
<dbReference type="EMBL" id="KQ983246">
    <property type="protein sequence ID" value="KYQ46186.1"/>
    <property type="molecule type" value="Genomic_DNA"/>
</dbReference>
<dbReference type="AlphaFoldDB" id="A0A151WEE8"/>
<gene>
    <name evidence="2" type="ORF">ALC60_14820</name>
</gene>
<evidence type="ECO:0000313" key="3">
    <source>
        <dbReference type="Proteomes" id="UP000075809"/>
    </source>
</evidence>
<name>A0A151WEE8_9HYME</name>
<dbReference type="STRING" id="64791.A0A151WEE8"/>
<feature type="region of interest" description="Disordered" evidence="1">
    <location>
        <begin position="57"/>
        <end position="104"/>
    </location>
</feature>
<sequence>MDSTKDIVERERTVKLIAKTRASIRKKHRVLKTGMMENEIALKKQFKSIVKQIVENTERDKSIDIMEKKRKNKRERDDDDDDDDDDEISTQIISQRPPWNKRTKRLNVMSTIHYTPIESQQLSPQDEEVFIGDDPSLETSVRQVLKTPQGRERYTAS</sequence>
<reference evidence="2 3" key="1">
    <citation type="submission" date="2015-09" db="EMBL/GenBank/DDBJ databases">
        <title>Trachymyrmex zeteki WGS genome.</title>
        <authorList>
            <person name="Nygaard S."/>
            <person name="Hu H."/>
            <person name="Boomsma J."/>
            <person name="Zhang G."/>
        </authorList>
    </citation>
    <scope>NUCLEOTIDE SEQUENCE [LARGE SCALE GENOMIC DNA]</scope>
    <source>
        <strain evidence="2">Tzet28-1</strain>
        <tissue evidence="2">Whole body</tissue>
    </source>
</reference>
<feature type="region of interest" description="Disordered" evidence="1">
    <location>
        <begin position="116"/>
        <end position="135"/>
    </location>
</feature>
<accession>A0A151WEE8</accession>
<dbReference type="Proteomes" id="UP000075809">
    <property type="component" value="Unassembled WGS sequence"/>
</dbReference>
<organism evidence="2 3">
    <name type="scientific">Mycetomoellerius zeteki</name>
    <dbReference type="NCBI Taxonomy" id="64791"/>
    <lineage>
        <taxon>Eukaryota</taxon>
        <taxon>Metazoa</taxon>
        <taxon>Ecdysozoa</taxon>
        <taxon>Arthropoda</taxon>
        <taxon>Hexapoda</taxon>
        <taxon>Insecta</taxon>
        <taxon>Pterygota</taxon>
        <taxon>Neoptera</taxon>
        <taxon>Endopterygota</taxon>
        <taxon>Hymenoptera</taxon>
        <taxon>Apocrita</taxon>
        <taxon>Aculeata</taxon>
        <taxon>Formicoidea</taxon>
        <taxon>Formicidae</taxon>
        <taxon>Myrmicinae</taxon>
        <taxon>Mycetomoellerius</taxon>
    </lineage>
</organism>
<evidence type="ECO:0000313" key="2">
    <source>
        <dbReference type="EMBL" id="KYQ46186.1"/>
    </source>
</evidence>
<proteinExistence type="predicted"/>